<dbReference type="PANTHER" id="PTHR10562">
    <property type="entry name" value="SMALL UBIQUITIN-RELATED MODIFIER"/>
    <property type="match status" value="1"/>
</dbReference>
<dbReference type="GO" id="GO:0005634">
    <property type="term" value="C:nucleus"/>
    <property type="evidence" value="ECO:0007669"/>
    <property type="project" value="UniProtKB-SubCell"/>
</dbReference>
<dbReference type="PROSITE" id="PS50053">
    <property type="entry name" value="UBIQUITIN_2"/>
    <property type="match status" value="1"/>
</dbReference>
<dbReference type="InterPro" id="IPR022617">
    <property type="entry name" value="Rad60/SUMO-like_dom"/>
</dbReference>
<dbReference type="AlphaFoldDB" id="A0A1J1I2P3"/>
<evidence type="ECO:0000259" key="3">
    <source>
        <dbReference type="PROSITE" id="PS50053"/>
    </source>
</evidence>
<dbReference type="STRING" id="568069.A0A1J1I2P3"/>
<evidence type="ECO:0000313" key="5">
    <source>
        <dbReference type="Proteomes" id="UP000183832"/>
    </source>
</evidence>
<protein>
    <recommendedName>
        <fullName evidence="2">Small ubiquitin-related modifier</fullName>
        <shortName evidence="2">SUMO</shortName>
    </recommendedName>
</protein>
<evidence type="ECO:0000256" key="2">
    <source>
        <dbReference type="RuleBase" id="RU361190"/>
    </source>
</evidence>
<dbReference type="SUPFAM" id="SSF54236">
    <property type="entry name" value="Ubiquitin-like"/>
    <property type="match status" value="1"/>
</dbReference>
<comment type="subcellular location">
    <subcellularLocation>
        <location evidence="2">Nucleus</location>
    </subcellularLocation>
</comment>
<dbReference type="SMART" id="SM00213">
    <property type="entry name" value="UBQ"/>
    <property type="match status" value="1"/>
</dbReference>
<keyword evidence="2" id="KW-0539">Nucleus</keyword>
<gene>
    <name evidence="4" type="ORF">CLUMA_CG008076</name>
</gene>
<feature type="domain" description="Ubiquitin-like" evidence="3">
    <location>
        <begin position="15"/>
        <end position="90"/>
    </location>
</feature>
<evidence type="ECO:0000313" key="4">
    <source>
        <dbReference type="EMBL" id="CRK94576.1"/>
    </source>
</evidence>
<dbReference type="InterPro" id="IPR000626">
    <property type="entry name" value="Ubiquitin-like_dom"/>
</dbReference>
<keyword evidence="2" id="KW-0833">Ubl conjugation pathway</keyword>
<reference evidence="4 5" key="1">
    <citation type="submission" date="2015-04" db="EMBL/GenBank/DDBJ databases">
        <authorList>
            <person name="Syromyatnikov M.Y."/>
            <person name="Popov V.N."/>
        </authorList>
    </citation>
    <scope>NUCLEOTIDE SEQUENCE [LARGE SCALE GENOMIC DNA]</scope>
</reference>
<dbReference type="Pfam" id="PF11976">
    <property type="entry name" value="Rad60-SLD"/>
    <property type="match status" value="1"/>
</dbReference>
<dbReference type="OrthoDB" id="442921at2759"/>
<dbReference type="EMBL" id="CVRI01000039">
    <property type="protein sequence ID" value="CRK94576.1"/>
    <property type="molecule type" value="Genomic_DNA"/>
</dbReference>
<proteinExistence type="inferred from homology"/>
<keyword evidence="5" id="KW-1185">Reference proteome</keyword>
<accession>A0A1J1I2P3</accession>
<organism evidence="4 5">
    <name type="scientific">Clunio marinus</name>
    <dbReference type="NCBI Taxonomy" id="568069"/>
    <lineage>
        <taxon>Eukaryota</taxon>
        <taxon>Metazoa</taxon>
        <taxon>Ecdysozoa</taxon>
        <taxon>Arthropoda</taxon>
        <taxon>Hexapoda</taxon>
        <taxon>Insecta</taxon>
        <taxon>Pterygota</taxon>
        <taxon>Neoptera</taxon>
        <taxon>Endopterygota</taxon>
        <taxon>Diptera</taxon>
        <taxon>Nematocera</taxon>
        <taxon>Chironomoidea</taxon>
        <taxon>Chironomidae</taxon>
        <taxon>Clunio</taxon>
    </lineage>
</organism>
<sequence length="95" mass="10710">MSGVKNEKQVESENIRLDVVGPDNPVVKFKVNRHQPLRKLMNAYCDRTGLAKKELRFVIDGSRIHENDTPTSLKMKEGDSIDVFQECYGGGSVMN</sequence>
<comment type="similarity">
    <text evidence="1 2">Belongs to the ubiquitin family. SUMO subfamily.</text>
</comment>
<evidence type="ECO:0000256" key="1">
    <source>
        <dbReference type="ARBA" id="ARBA00009185"/>
    </source>
</evidence>
<dbReference type="Proteomes" id="UP000183832">
    <property type="component" value="Unassembled WGS sequence"/>
</dbReference>
<dbReference type="Gene3D" id="3.10.20.90">
    <property type="entry name" value="Phosphatidylinositol 3-kinase Catalytic Subunit, Chain A, domain 1"/>
    <property type="match status" value="1"/>
</dbReference>
<dbReference type="InterPro" id="IPR029071">
    <property type="entry name" value="Ubiquitin-like_domsf"/>
</dbReference>
<name>A0A1J1I2P3_9DIPT</name>